<dbReference type="AlphaFoldDB" id="A0A1Y6IR55"/>
<dbReference type="Proteomes" id="UP001283366">
    <property type="component" value="Unassembled WGS sequence"/>
</dbReference>
<evidence type="ECO:0000313" key="3">
    <source>
        <dbReference type="Proteomes" id="UP000196125"/>
    </source>
</evidence>
<dbReference type="InterPro" id="IPR021675">
    <property type="entry name" value="DUF3261"/>
</dbReference>
<gene>
    <name evidence="1" type="ORF">SBX37_02960</name>
    <name evidence="2" type="ORF">VIM7927_01358</name>
</gene>
<reference evidence="1 4" key="2">
    <citation type="submission" date="2023-11" db="EMBL/GenBank/DDBJ databases">
        <title>Plant-associative lifestyle of Vibrio porteresiae and its evolutionary dynamics.</title>
        <authorList>
            <person name="Rameshkumar N."/>
            <person name="Kirti K."/>
        </authorList>
    </citation>
    <scope>NUCLEOTIDE SEQUENCE [LARGE SCALE GENOMIC DNA]</scope>
    <source>
        <strain evidence="1 4">MSSRF38</strain>
    </source>
</reference>
<name>A0A1Y6IR55_9VIBR</name>
<evidence type="ECO:0000313" key="1">
    <source>
        <dbReference type="EMBL" id="MDW6001856.1"/>
    </source>
</evidence>
<proteinExistence type="predicted"/>
<dbReference type="EMBL" id="JAWRCO010000001">
    <property type="protein sequence ID" value="MDW6001856.1"/>
    <property type="molecule type" value="Genomic_DNA"/>
</dbReference>
<dbReference type="EMBL" id="FXXI01000002">
    <property type="protein sequence ID" value="SMS00117.1"/>
    <property type="molecule type" value="Genomic_DNA"/>
</dbReference>
<protein>
    <submittedName>
        <fullName evidence="1">DUF3261 domain-containing protein</fullName>
    </submittedName>
</protein>
<dbReference type="Pfam" id="PF11659">
    <property type="entry name" value="DUF3261"/>
    <property type="match status" value="1"/>
</dbReference>
<evidence type="ECO:0000313" key="4">
    <source>
        <dbReference type="Proteomes" id="UP001283366"/>
    </source>
</evidence>
<dbReference type="Proteomes" id="UP000196125">
    <property type="component" value="Unassembled WGS sequence"/>
</dbReference>
<reference evidence="2 3" key="1">
    <citation type="submission" date="2017-05" db="EMBL/GenBank/DDBJ databases">
        <authorList>
            <person name="Song R."/>
            <person name="Chenine A.L."/>
            <person name="Ruprecht R.M."/>
        </authorList>
    </citation>
    <scope>NUCLEOTIDE SEQUENCE [LARGE SCALE GENOMIC DNA]</scope>
    <source>
        <strain evidence="2 3">CECT 7927</strain>
    </source>
</reference>
<organism evidence="2 3">
    <name type="scientific">Vibrio mangrovi</name>
    <dbReference type="NCBI Taxonomy" id="474394"/>
    <lineage>
        <taxon>Bacteria</taxon>
        <taxon>Pseudomonadati</taxon>
        <taxon>Pseudomonadota</taxon>
        <taxon>Gammaproteobacteria</taxon>
        <taxon>Vibrionales</taxon>
        <taxon>Vibrionaceae</taxon>
        <taxon>Vibrio</taxon>
    </lineage>
</organism>
<sequence>MKTISLIPSILIFFILFSLNGCSSLSRDAAGQVEISPGITVRLPLPESLGSQLTASQLIQANWTTKQGEKQSNQLPVRLQVSPGQIAVAGFSSWGTRLTSLKYQVDDAGKVEIQTQTLPGLQGQLPDPKQILLNLMLTLWPQEAWEKSLQPIHWHMIDHDKQRIITDNQGNKIIIINYDQPQPLDGNIQFTNLKIGYEIRIKTVQYQIQGRNGSKQQSSNGKD</sequence>
<dbReference type="OrthoDB" id="5915284at2"/>
<accession>A0A1Y6IR55</accession>
<dbReference type="RefSeq" id="WP_087480191.1">
    <property type="nucleotide sequence ID" value="NZ_AP024883.1"/>
</dbReference>
<evidence type="ECO:0000313" key="2">
    <source>
        <dbReference type="EMBL" id="SMS00117.1"/>
    </source>
</evidence>
<keyword evidence="4" id="KW-1185">Reference proteome</keyword>